<feature type="domain" description="Fibronectin type-III" evidence="15">
    <location>
        <begin position="602"/>
        <end position="697"/>
    </location>
</feature>
<dbReference type="InterPro" id="IPR036179">
    <property type="entry name" value="Ig-like_dom_sf"/>
</dbReference>
<keyword evidence="4 13" id="KW-0812">Transmembrane</keyword>
<dbReference type="CDD" id="cd00096">
    <property type="entry name" value="Ig"/>
    <property type="match status" value="1"/>
</dbReference>
<organism evidence="16 17">
    <name type="scientific">Caenorhabditis auriculariae</name>
    <dbReference type="NCBI Taxonomy" id="2777116"/>
    <lineage>
        <taxon>Eukaryota</taxon>
        <taxon>Metazoa</taxon>
        <taxon>Ecdysozoa</taxon>
        <taxon>Nematoda</taxon>
        <taxon>Chromadorea</taxon>
        <taxon>Rhabditida</taxon>
        <taxon>Rhabditina</taxon>
        <taxon>Rhabditomorpha</taxon>
        <taxon>Rhabditoidea</taxon>
        <taxon>Rhabditidae</taxon>
        <taxon>Peloderinae</taxon>
        <taxon>Caenorhabditis</taxon>
    </lineage>
</organism>
<evidence type="ECO:0000313" key="17">
    <source>
        <dbReference type="Proteomes" id="UP000835052"/>
    </source>
</evidence>
<dbReference type="SMART" id="SM00408">
    <property type="entry name" value="IGc2"/>
    <property type="match status" value="4"/>
</dbReference>
<dbReference type="InterPro" id="IPR013783">
    <property type="entry name" value="Ig-like_fold"/>
</dbReference>
<dbReference type="PROSITE" id="PS50835">
    <property type="entry name" value="IG_LIKE"/>
    <property type="match status" value="4"/>
</dbReference>
<evidence type="ECO:0000256" key="4">
    <source>
        <dbReference type="ARBA" id="ARBA00022692"/>
    </source>
</evidence>
<keyword evidence="5" id="KW-0732">Signal</keyword>
<evidence type="ECO:0000256" key="7">
    <source>
        <dbReference type="ARBA" id="ARBA00022989"/>
    </source>
</evidence>
<feature type="compositionally biased region" description="Polar residues" evidence="12">
    <location>
        <begin position="1382"/>
        <end position="1391"/>
    </location>
</feature>
<dbReference type="InterPro" id="IPR036116">
    <property type="entry name" value="FN3_sf"/>
</dbReference>
<protein>
    <submittedName>
        <fullName evidence="16">Uncharacterized protein</fullName>
    </submittedName>
</protein>
<proteinExistence type="inferred from homology"/>
<feature type="domain" description="Fibronectin type-III" evidence="15">
    <location>
        <begin position="818"/>
        <end position="907"/>
    </location>
</feature>
<keyword evidence="7 13" id="KW-1133">Transmembrane helix</keyword>
<keyword evidence="11" id="KW-0393">Immunoglobulin domain</keyword>
<keyword evidence="10" id="KW-0325">Glycoprotein</keyword>
<feature type="compositionally biased region" description="Polar residues" evidence="12">
    <location>
        <begin position="1077"/>
        <end position="1089"/>
    </location>
</feature>
<evidence type="ECO:0000256" key="6">
    <source>
        <dbReference type="ARBA" id="ARBA00022737"/>
    </source>
</evidence>
<feature type="region of interest" description="Disordered" evidence="12">
    <location>
        <begin position="1130"/>
        <end position="1153"/>
    </location>
</feature>
<dbReference type="FunFam" id="2.60.40.10:FF:000028">
    <property type="entry name" value="Neuronal cell adhesion molecule"/>
    <property type="match status" value="1"/>
</dbReference>
<dbReference type="SUPFAM" id="SSF48726">
    <property type="entry name" value="Immunoglobulin"/>
    <property type="match status" value="4"/>
</dbReference>
<dbReference type="Proteomes" id="UP000835052">
    <property type="component" value="Unassembled WGS sequence"/>
</dbReference>
<evidence type="ECO:0000256" key="8">
    <source>
        <dbReference type="ARBA" id="ARBA00023136"/>
    </source>
</evidence>
<dbReference type="PROSITE" id="PS50853">
    <property type="entry name" value="FN3"/>
    <property type="match status" value="6"/>
</dbReference>
<feature type="region of interest" description="Disordered" evidence="12">
    <location>
        <begin position="1358"/>
        <end position="1407"/>
    </location>
</feature>
<dbReference type="OrthoDB" id="114660at2759"/>
<name>A0A8S1HP58_9PELO</name>
<dbReference type="PANTHER" id="PTHR44170:SF54">
    <property type="entry name" value="FI24025P1"/>
    <property type="match status" value="1"/>
</dbReference>
<comment type="caution">
    <text evidence="16">The sequence shown here is derived from an EMBL/GenBank/DDBJ whole genome shotgun (WGS) entry which is preliminary data.</text>
</comment>
<evidence type="ECO:0000256" key="9">
    <source>
        <dbReference type="ARBA" id="ARBA00023157"/>
    </source>
</evidence>
<gene>
    <name evidence="16" type="ORF">CAUJ_LOCUS12127</name>
</gene>
<dbReference type="InterPro" id="IPR003598">
    <property type="entry name" value="Ig_sub2"/>
</dbReference>
<dbReference type="SMART" id="SM00060">
    <property type="entry name" value="FN3"/>
    <property type="match status" value="6"/>
</dbReference>
<feature type="domain" description="Ig-like" evidence="14">
    <location>
        <begin position="116"/>
        <end position="203"/>
    </location>
</feature>
<dbReference type="FunFam" id="2.60.40.10:FF:000004">
    <property type="entry name" value="DCC isoform 1"/>
    <property type="match status" value="1"/>
</dbReference>
<feature type="domain" description="Fibronectin type-III" evidence="15">
    <location>
        <begin position="706"/>
        <end position="797"/>
    </location>
</feature>
<dbReference type="CDD" id="cd00063">
    <property type="entry name" value="FN3"/>
    <property type="match status" value="6"/>
</dbReference>
<comment type="subcellular location">
    <subcellularLocation>
        <location evidence="1">Cell membrane</location>
        <topology evidence="1">Single-pass type I membrane protein</topology>
    </subcellularLocation>
</comment>
<evidence type="ECO:0000313" key="16">
    <source>
        <dbReference type="EMBL" id="CAD6196212.1"/>
    </source>
</evidence>
<dbReference type="SMART" id="SM00409">
    <property type="entry name" value="IG"/>
    <property type="match status" value="4"/>
</dbReference>
<dbReference type="Gene3D" id="2.60.40.10">
    <property type="entry name" value="Immunoglobulins"/>
    <property type="match status" value="10"/>
</dbReference>
<keyword evidence="6" id="KW-0677">Repeat</keyword>
<feature type="domain" description="Fibronectin type-III" evidence="15">
    <location>
        <begin position="912"/>
        <end position="1010"/>
    </location>
</feature>
<evidence type="ECO:0000256" key="5">
    <source>
        <dbReference type="ARBA" id="ARBA00022729"/>
    </source>
</evidence>
<dbReference type="GO" id="GO:0098609">
    <property type="term" value="P:cell-cell adhesion"/>
    <property type="evidence" value="ECO:0007669"/>
    <property type="project" value="TreeGrafter"/>
</dbReference>
<evidence type="ECO:0000256" key="1">
    <source>
        <dbReference type="ARBA" id="ARBA00004251"/>
    </source>
</evidence>
<dbReference type="InterPro" id="IPR003961">
    <property type="entry name" value="FN3_dom"/>
</dbReference>
<dbReference type="InterPro" id="IPR007110">
    <property type="entry name" value="Ig-like_dom"/>
</dbReference>
<dbReference type="GO" id="GO:0005886">
    <property type="term" value="C:plasma membrane"/>
    <property type="evidence" value="ECO:0007669"/>
    <property type="project" value="UniProtKB-SubCell"/>
</dbReference>
<dbReference type="InterPro" id="IPR003599">
    <property type="entry name" value="Ig_sub"/>
</dbReference>
<feature type="domain" description="Fibronectin type-III" evidence="15">
    <location>
        <begin position="502"/>
        <end position="597"/>
    </location>
</feature>
<feature type="domain" description="Ig-like" evidence="14">
    <location>
        <begin position="304"/>
        <end position="390"/>
    </location>
</feature>
<evidence type="ECO:0000256" key="10">
    <source>
        <dbReference type="ARBA" id="ARBA00023180"/>
    </source>
</evidence>
<sequence>MIRVFLDFKFEAEPKRNVSVVGGVQLDCHYVVGNEKLLKDVKIEWKREGTLINERTNPRIKILSSGSLLLNDVTPSDEGNYQCVVHLTSSSSSASAQITTWTFLSRRAQIKVADLSKFDEQPVDRSLNKGQPTAFYCSNKLRPSPRVTWYHNDKPITSGPEFHVLPVTNTLEISSTQPRHEGVYKCAIEGAGKRRVSQTARLTLTSEETTQDLTFISTPKQQNAEEGKDILLECLATSKNRPEVRWLKDSRQLVVDGAHVRRVGISSLLIRAATVEDSGLYTCRVSDPLDSLDKSVAVSVQASPHITTRPQSKIALETADVELECLASGQPPAKVSWYKNGESIIASEYFVVEPNKLRILGLVRADQGVYQCLAENEYGSEQASSQLLIDAADSSSLAASSGQPVVSSPPLGLRTTSIGSRFIALVWDKPLEGNGNIMRYHVFFREADSDRERMMNSSTLSVTITSLQPSTAYILRVAAENEAGMGKMSEPLKVSTNKEQAVPGRVTSLIATALGPQTIEVRWDPPAGGQPAQRYRLFYSRDPPEENDKETQITTAATVYTLHGMDKYTSYLVRVEADGENGSGLSSELVKVRTFSDEPSLPPQNINAEAESSTSIKVTWSQPEDETVNGEITGYRLKYKTKARGSKGNTLVIDANVHEYTMAGLEPHTHYLIRMAVVNHNGTGPYSDWLSVDTPAQDKEERLLSAPREIRPHAGMDYIVISWLPPADETNLVRGYQIGWGLGVPDVEVERVGASVMQHKIVRLHPGRDYVVSLRAFNSQGQGFPIYETVRTLSRESTLMTEEDDHDVMLDGNGDVSTPLAVRAETLSSTSIRVSWTESDQNAFNTLYTVRYSTSVDGNQQRYVNTSETWVTIESLRPATEYEFAVRSVAGGFSTWSLATRNRTSSATPSSAPRDLTVLPAESGDPHSVSLHWQPPKYANGDIEEYLIYYTDRESLADKDWIINYVGGEKLSHQVSNLLPKASYFFKIQARNEKGYGPFSATHAYTPSGGVVLSDSASRDRNSKTKGAGGFSAHWQNLGDFVTNNFPLVIAVAAILVACLLGCVLVFVCCRKRSKNGYTSGKKTSTTNHGAGGPATDLWINPNGTHMRAGASDYMVDGLATAHLTAAADVDSPPPRYQHVQEPSQQARAALEGSLHEDVRVSLERAHPHHLPSRSPMRQSLSSYGKEDLATCLSPTCPFVTNPAVVSPSVNPKFSQGTLSRSYHQSCTSLEGSRHRPPQVVYTGTGRHQPIAKIDNFESPYGSSSALGSSATPPLPIHAPPSGPPTVIDGYRTLRGNPPNSANALRSFTQLAGVTPPPSSGGRPVVVASGGKHVPVGRATAQPRVNVANIYSPYASCSSDAESEKKHTGPSSAAGDFEMRETPTNVPRQSPSHPPPERITMLQTSNSTEELNAQMENLDTMIDDLQALQHEFGVAS</sequence>
<dbReference type="InterPro" id="IPR013151">
    <property type="entry name" value="Immunoglobulin_dom"/>
</dbReference>
<evidence type="ECO:0000256" key="11">
    <source>
        <dbReference type="ARBA" id="ARBA00023319"/>
    </source>
</evidence>
<feature type="domain" description="Fibronectin type-III" evidence="15">
    <location>
        <begin position="409"/>
        <end position="499"/>
    </location>
</feature>
<dbReference type="Pfam" id="PF00047">
    <property type="entry name" value="ig"/>
    <property type="match status" value="1"/>
</dbReference>
<dbReference type="PANTHER" id="PTHR44170">
    <property type="entry name" value="PROTEIN SIDEKICK"/>
    <property type="match status" value="1"/>
</dbReference>
<dbReference type="Pfam" id="PF07679">
    <property type="entry name" value="I-set"/>
    <property type="match status" value="3"/>
</dbReference>
<evidence type="ECO:0000259" key="14">
    <source>
        <dbReference type="PROSITE" id="PS50835"/>
    </source>
</evidence>
<evidence type="ECO:0000256" key="12">
    <source>
        <dbReference type="SAM" id="MobiDB-lite"/>
    </source>
</evidence>
<evidence type="ECO:0000256" key="3">
    <source>
        <dbReference type="ARBA" id="ARBA00022475"/>
    </source>
</evidence>
<reference evidence="16" key="1">
    <citation type="submission" date="2020-10" db="EMBL/GenBank/DDBJ databases">
        <authorList>
            <person name="Kikuchi T."/>
        </authorList>
    </citation>
    <scope>NUCLEOTIDE SEQUENCE</scope>
    <source>
        <strain evidence="16">NKZ352</strain>
    </source>
</reference>
<dbReference type="SUPFAM" id="SSF49265">
    <property type="entry name" value="Fibronectin type III"/>
    <property type="match status" value="4"/>
</dbReference>
<evidence type="ECO:0000256" key="2">
    <source>
        <dbReference type="ARBA" id="ARBA00009588"/>
    </source>
</evidence>
<dbReference type="InterPro" id="IPR013098">
    <property type="entry name" value="Ig_I-set"/>
</dbReference>
<keyword evidence="9" id="KW-1015">Disulfide bond</keyword>
<accession>A0A8S1HP58</accession>
<dbReference type="Pfam" id="PF00041">
    <property type="entry name" value="fn3"/>
    <property type="match status" value="6"/>
</dbReference>
<feature type="region of interest" description="Disordered" evidence="12">
    <location>
        <begin position="903"/>
        <end position="932"/>
    </location>
</feature>
<evidence type="ECO:0000256" key="13">
    <source>
        <dbReference type="SAM" id="Phobius"/>
    </source>
</evidence>
<dbReference type="EMBL" id="CAJGYM010000068">
    <property type="protein sequence ID" value="CAD6196212.1"/>
    <property type="molecule type" value="Genomic_DNA"/>
</dbReference>
<keyword evidence="17" id="KW-1185">Reference proteome</keyword>
<comment type="similarity">
    <text evidence="2">Belongs to the immunoglobulin superfamily. DCC family.</text>
</comment>
<dbReference type="FunFam" id="2.60.40.10:FF:000759">
    <property type="entry name" value="Immunoglobulin superfamily DCC subclass member 4"/>
    <property type="match status" value="1"/>
</dbReference>
<keyword evidence="8 13" id="KW-0472">Membrane</keyword>
<evidence type="ECO:0000259" key="15">
    <source>
        <dbReference type="PROSITE" id="PS50853"/>
    </source>
</evidence>
<feature type="region of interest" description="Disordered" evidence="12">
    <location>
        <begin position="1077"/>
        <end position="1097"/>
    </location>
</feature>
<feature type="domain" description="Ig-like" evidence="14">
    <location>
        <begin position="24"/>
        <end position="99"/>
    </location>
</feature>
<keyword evidence="3" id="KW-1003">Cell membrane</keyword>
<dbReference type="PRINTS" id="PR00014">
    <property type="entry name" value="FNTYPEIII"/>
</dbReference>
<feature type="domain" description="Ig-like" evidence="14">
    <location>
        <begin position="213"/>
        <end position="299"/>
    </location>
</feature>
<feature type="transmembrane region" description="Helical" evidence="13">
    <location>
        <begin position="1046"/>
        <end position="1070"/>
    </location>
</feature>